<dbReference type="KEGG" id="cbx:Cenrod_2590"/>
<dbReference type="eggNOG" id="COG1024">
    <property type="taxonomic scope" value="Bacteria"/>
</dbReference>
<dbReference type="OrthoDB" id="197869at2"/>
<dbReference type="RefSeq" id="WP_022776577.1">
    <property type="nucleotide sequence ID" value="NC_022576.1"/>
</dbReference>
<reference evidence="1 2" key="1">
    <citation type="journal article" date="2013" name="Genome Biol.">
        <title>Genomic analysis reveals key aspects of prokaryotic symbiosis in the phototrophic consortium "Chlorochromatium aggregatum".</title>
        <authorList>
            <person name="Liu Z."/>
            <person name="Muller J."/>
            <person name="Li T."/>
            <person name="Alvey R.M."/>
            <person name="Vogl K."/>
            <person name="Frigaard N.U."/>
            <person name="Rockwell N.C."/>
            <person name="Boyd E.S."/>
            <person name="Tomsho L.P."/>
            <person name="Schuster S.C."/>
            <person name="Henke P."/>
            <person name="Rohde M."/>
            <person name="Overmann J."/>
            <person name="Bryant D.A."/>
        </authorList>
    </citation>
    <scope>NUCLEOTIDE SEQUENCE [LARGE SCALE GENOMIC DNA]</scope>
    <source>
        <strain evidence="1">CR</strain>
    </source>
</reference>
<accession>U5NB45</accession>
<name>U5NB45_9BURK</name>
<dbReference type="Proteomes" id="UP000017184">
    <property type="component" value="Chromosome"/>
</dbReference>
<organism evidence="1 2">
    <name type="scientific">Candidatus Symbiobacter mobilis CR</name>
    <dbReference type="NCBI Taxonomy" id="946483"/>
    <lineage>
        <taxon>Bacteria</taxon>
        <taxon>Pseudomonadati</taxon>
        <taxon>Pseudomonadota</taxon>
        <taxon>Betaproteobacteria</taxon>
        <taxon>Burkholderiales</taxon>
        <taxon>Comamonadaceae</taxon>
    </lineage>
</organism>
<protein>
    <submittedName>
        <fullName evidence="1">Uncharacterized protein</fullName>
    </submittedName>
</protein>
<dbReference type="AlphaFoldDB" id="U5NB45"/>
<dbReference type="STRING" id="946483.Cenrod_2590"/>
<dbReference type="HOGENOM" id="CLU_595413_0_0_4"/>
<dbReference type="SUPFAM" id="SSF56935">
    <property type="entry name" value="Porins"/>
    <property type="match status" value="1"/>
</dbReference>
<proteinExistence type="predicted"/>
<dbReference type="EMBL" id="CP004885">
    <property type="protein sequence ID" value="AGX88642.1"/>
    <property type="molecule type" value="Genomic_DNA"/>
</dbReference>
<gene>
    <name evidence="1" type="ORF">Cenrod_2590</name>
</gene>
<keyword evidence="2" id="KW-1185">Reference proteome</keyword>
<evidence type="ECO:0000313" key="1">
    <source>
        <dbReference type="EMBL" id="AGX88642.1"/>
    </source>
</evidence>
<evidence type="ECO:0000313" key="2">
    <source>
        <dbReference type="Proteomes" id="UP000017184"/>
    </source>
</evidence>
<sequence length="459" mass="51393">MERLKMIFLFKLLNLFKFSPYFCLMNWMHRLRIFFRHSAWILALCGSATVAAVDLSWTGFGTLGYSQSNRDYAYLRFIDSGGTFQTDSLLGGQVDAQISKQWSAALQVQLRPSLQHESAWDLKPSLAFVAWRPDDDWLLRAGRFRAPLLMFSESIELGTSYDMARLPHELYGIFPIKEFDGLYVSRFWPIGDRELTAEVFGGTGDTTLRAWVRNELPPIWEPGAFFSDTRITSRGYALTLRDRSTVWRAGLTRAKAYAVNPSKWVASFPWVQIAPGLGYWQVSDALPGPGVSMVQAVTLDVLTAGVEKSFGQGWRVAAELGQAKQLESELSVSAMSGYVMLSKDIGNFTPYLSLSRVLSDSKQRRWYENLSHATLPAAVPNAAALVAAQRAMADLITIYDQYSYALGTSYAFDSDSKIKIEWVRTHIGLGSTLVDSPAHANPVGRTHIDALSFNYSFVF</sequence>
<dbReference type="PATRIC" id="fig|946483.4.peg.2618"/>